<dbReference type="AlphaFoldDB" id="W2IPN8"/>
<gene>
    <name evidence="1" type="ORF">L916_12368</name>
</gene>
<organism evidence="1">
    <name type="scientific">Phytophthora nicotianae</name>
    <name type="common">Potato buckeye rot agent</name>
    <name type="synonym">Phytophthora parasitica</name>
    <dbReference type="NCBI Taxonomy" id="4792"/>
    <lineage>
        <taxon>Eukaryota</taxon>
        <taxon>Sar</taxon>
        <taxon>Stramenopiles</taxon>
        <taxon>Oomycota</taxon>
        <taxon>Peronosporomycetes</taxon>
        <taxon>Peronosporales</taxon>
        <taxon>Peronosporaceae</taxon>
        <taxon>Phytophthora</taxon>
    </lineage>
</organism>
<protein>
    <submittedName>
        <fullName evidence="1">Uncharacterized protein</fullName>
    </submittedName>
</protein>
<dbReference type="EMBL" id="KI673986">
    <property type="protein sequence ID" value="ETL35502.1"/>
    <property type="molecule type" value="Genomic_DNA"/>
</dbReference>
<proteinExistence type="predicted"/>
<dbReference type="VEuPathDB" id="FungiDB:PPTG_24150"/>
<dbReference type="Proteomes" id="UP000053864">
    <property type="component" value="Unassembled WGS sequence"/>
</dbReference>
<accession>W2IPN8</accession>
<evidence type="ECO:0000313" key="1">
    <source>
        <dbReference type="EMBL" id="ETL35502.1"/>
    </source>
</evidence>
<sequence length="145" mass="16454">MWQAFHPPPGYAATNNPLEQYHKTLMLVNKSKRAAPIEMLEKLDQSRLVFANSNTTFKSTPNVSQRLKALYSLTLRKRELSAKLLAASDGIPAQLVQIPHIPRRRYGDIESSSSDDFFVEPISQNLPYNSIAYTVAKYVGKWMAR</sequence>
<name>W2IPN8_PHYNI</name>
<reference evidence="1" key="1">
    <citation type="submission" date="2013-11" db="EMBL/GenBank/DDBJ databases">
        <title>The Genome Sequence of Phytophthora parasitica CJ05E6.</title>
        <authorList>
            <consortium name="The Broad Institute Genomics Platform"/>
            <person name="Russ C."/>
            <person name="Tyler B."/>
            <person name="Panabieres F."/>
            <person name="Shan W."/>
            <person name="Tripathy S."/>
            <person name="Grunwald N."/>
            <person name="Machado M."/>
            <person name="Johnson C.S."/>
            <person name="Arredondo F."/>
            <person name="Hong C."/>
            <person name="Coffey M."/>
            <person name="Young S.K."/>
            <person name="Zeng Q."/>
            <person name="Gargeya S."/>
            <person name="Fitzgerald M."/>
            <person name="Abouelleil A."/>
            <person name="Alvarado L."/>
            <person name="Chapman S.B."/>
            <person name="Gainer-Dewar J."/>
            <person name="Goldberg J."/>
            <person name="Griggs A."/>
            <person name="Gujja S."/>
            <person name="Hansen M."/>
            <person name="Howarth C."/>
            <person name="Imamovic A."/>
            <person name="Ireland A."/>
            <person name="Larimer J."/>
            <person name="McCowan C."/>
            <person name="Murphy C."/>
            <person name="Pearson M."/>
            <person name="Poon T.W."/>
            <person name="Priest M."/>
            <person name="Roberts A."/>
            <person name="Saif S."/>
            <person name="Shea T."/>
            <person name="Sykes S."/>
            <person name="Wortman J."/>
            <person name="Nusbaum C."/>
            <person name="Birren B."/>
        </authorList>
    </citation>
    <scope>NUCLEOTIDE SEQUENCE [LARGE SCALE GENOMIC DNA]</scope>
    <source>
        <strain evidence="1">CJ05E6</strain>
    </source>
</reference>